<keyword evidence="1" id="KW-1133">Transmembrane helix</keyword>
<evidence type="ECO:0000256" key="1">
    <source>
        <dbReference type="SAM" id="Phobius"/>
    </source>
</evidence>
<dbReference type="Proteomes" id="UP001430584">
    <property type="component" value="Unassembled WGS sequence"/>
</dbReference>
<evidence type="ECO:0000313" key="2">
    <source>
        <dbReference type="EMBL" id="KAL0258911.1"/>
    </source>
</evidence>
<keyword evidence="3" id="KW-1185">Reference proteome</keyword>
<protein>
    <submittedName>
        <fullName evidence="2">Uncharacterized protein</fullName>
    </submittedName>
</protein>
<keyword evidence="1" id="KW-0812">Transmembrane</keyword>
<accession>A0ABR3CE53</accession>
<comment type="caution">
    <text evidence="2">The sequence shown here is derived from an EMBL/GenBank/DDBJ whole genome shotgun (WGS) entry which is preliminary data.</text>
</comment>
<dbReference type="GeneID" id="92010500"/>
<evidence type="ECO:0000313" key="3">
    <source>
        <dbReference type="Proteomes" id="UP001430584"/>
    </source>
</evidence>
<name>A0ABR3CE53_9PEZI</name>
<organism evidence="2 3">
    <name type="scientific">Diplodia seriata</name>
    <dbReference type="NCBI Taxonomy" id="420778"/>
    <lineage>
        <taxon>Eukaryota</taxon>
        <taxon>Fungi</taxon>
        <taxon>Dikarya</taxon>
        <taxon>Ascomycota</taxon>
        <taxon>Pezizomycotina</taxon>
        <taxon>Dothideomycetes</taxon>
        <taxon>Dothideomycetes incertae sedis</taxon>
        <taxon>Botryosphaeriales</taxon>
        <taxon>Botryosphaeriaceae</taxon>
        <taxon>Diplodia</taxon>
    </lineage>
</organism>
<keyword evidence="1" id="KW-0472">Membrane</keyword>
<feature type="transmembrane region" description="Helical" evidence="1">
    <location>
        <begin position="13"/>
        <end position="36"/>
    </location>
</feature>
<dbReference type="EMBL" id="JAJVCZ030000006">
    <property type="protein sequence ID" value="KAL0258911.1"/>
    <property type="molecule type" value="Genomic_DNA"/>
</dbReference>
<proteinExistence type="predicted"/>
<sequence>MNMSGRSDIATSVGIWVAVAVVAVAVVVVGGPLLIYKASKTERHQALRSVRDSSGYIGQGLGLSESFRVLRRVNAPILAYEPNFTGVENPDPLADRHSKASSIWSKLRKVFTIKDESPRHEPVYHGDSPLQLKIDSPALKCQSPTSWVRLGKLLEAYPQLTIEKGDALRIEKNQTFLPVHRLWILTFGLAGRYGDRSEDSIVTGSARLRAAASPGHHNTLGGPPVMQPVGQTPGPLRGITGTIVRCHDGPSLAYRFIAHDRQYLESIEPDTLSLRSLFWLALGAIPAGEGNIYSIVDPEPPKTWPSPGGNGLVVQPNADGHIAMASISRQTLVDSEHRNSSNSQPRIRYCRLVQINNIGGPPLDILNRFGGSNQTLHGLEEVPLDLHNPPSPIPWVILPYTSPSATDDTIWKLQCKDAQLLALRLLELPWHPEGYLFGRDRTPRLWRFFTTAASDLHDLLEHTRMNLHSIAKTEQNRGELSKVLDPAIRARNRQDLDRGGTDALFKAYEVFTKSTRTSQAERIIGELVSVLFITDPDFRNLVMQSCKHLSLAATTTAATPRSSSSTTTAGAAATAQTALLPGMVITFSRHESTVLVPGAFGVQQSFHVDLEGLYPPTGSTMRFFREEQGRDNIQAGLRVVILAALRAGCVSALLRGAWSSEALFQFFADHPEGVVFS</sequence>
<reference evidence="2 3" key="1">
    <citation type="submission" date="2024-02" db="EMBL/GenBank/DDBJ databases">
        <title>De novo assembly and annotation of 12 fungi associated with fruit tree decline syndrome in Ontario, Canada.</title>
        <authorList>
            <person name="Sulman M."/>
            <person name="Ellouze W."/>
            <person name="Ilyukhin E."/>
        </authorList>
    </citation>
    <scope>NUCLEOTIDE SEQUENCE [LARGE SCALE GENOMIC DNA]</scope>
    <source>
        <strain evidence="2 3">FDS-637</strain>
    </source>
</reference>
<dbReference type="RefSeq" id="XP_066631940.1">
    <property type="nucleotide sequence ID" value="XM_066777845.1"/>
</dbReference>
<gene>
    <name evidence="2" type="ORF">SLS55_006415</name>
</gene>